<proteinExistence type="predicted"/>
<reference evidence="1 2" key="1">
    <citation type="journal article" date="2011" name="J. Bacteriol.">
        <title>Complete genome sequence of Algoriphagus sp. PR1, bacterial prey of a colony-forming choanoflagellate.</title>
        <authorList>
            <person name="Alegado R.A."/>
            <person name="Ferriera S."/>
            <person name="Nusbaum C."/>
            <person name="Young S.K."/>
            <person name="Zeng Q."/>
            <person name="Imamovic A."/>
            <person name="Fairclough S.R."/>
            <person name="King N."/>
        </authorList>
    </citation>
    <scope>NUCLEOTIDE SEQUENCE [LARGE SCALE GENOMIC DNA]</scope>
    <source>
        <strain evidence="1 2">PR1</strain>
    </source>
</reference>
<keyword evidence="2" id="KW-1185">Reference proteome</keyword>
<organism evidence="1 2">
    <name type="scientific">Algoriphagus machipongonensis</name>
    <dbReference type="NCBI Taxonomy" id="388413"/>
    <lineage>
        <taxon>Bacteria</taxon>
        <taxon>Pseudomonadati</taxon>
        <taxon>Bacteroidota</taxon>
        <taxon>Cytophagia</taxon>
        <taxon>Cytophagales</taxon>
        <taxon>Cyclobacteriaceae</taxon>
        <taxon>Algoriphagus</taxon>
    </lineage>
</organism>
<name>A3HRM3_9BACT</name>
<dbReference type="STRING" id="388413.ALPR1_09760"/>
<dbReference type="EMBL" id="CM001023">
    <property type="protein sequence ID" value="EAZ82491.1"/>
    <property type="molecule type" value="Genomic_DNA"/>
</dbReference>
<accession>A3HRM3</accession>
<comment type="caution">
    <text evidence="1">The sequence shown here is derived from an EMBL/GenBank/DDBJ whole genome shotgun (WGS) entry which is preliminary data.</text>
</comment>
<protein>
    <submittedName>
        <fullName evidence="1">Uncharacterized protein</fullName>
    </submittedName>
</protein>
<dbReference type="EMBL" id="AAXU02000001">
    <property type="protein sequence ID" value="EAZ82491.1"/>
    <property type="molecule type" value="Genomic_DNA"/>
</dbReference>
<gene>
    <name evidence="1" type="ORF">ALPR1_09760</name>
</gene>
<dbReference type="Proteomes" id="UP000003919">
    <property type="component" value="Chromosome"/>
</dbReference>
<evidence type="ECO:0000313" key="2">
    <source>
        <dbReference type="Proteomes" id="UP000003919"/>
    </source>
</evidence>
<dbReference type="AlphaFoldDB" id="A3HRM3"/>
<dbReference type="HOGENOM" id="CLU_3003801_0_0_10"/>
<evidence type="ECO:0000313" key="1">
    <source>
        <dbReference type="EMBL" id="EAZ82491.1"/>
    </source>
</evidence>
<sequence>MGDHQLSEKLSVIGGLRLKHTVIDYIGNIFDIDNETVSSAETSIEKLRDLLKLYLY</sequence>